<evidence type="ECO:0000313" key="2">
    <source>
        <dbReference type="RefSeq" id="XP_074207551.1"/>
    </source>
</evidence>
<reference evidence="2" key="1">
    <citation type="submission" date="2025-08" db="UniProtKB">
        <authorList>
            <consortium name="RefSeq"/>
        </authorList>
    </citation>
    <scope>IDENTIFICATION</scope>
    <source>
        <tissue evidence="2">Blood</tissue>
    </source>
</reference>
<accession>A0AC58PBY8</accession>
<evidence type="ECO:0000313" key="1">
    <source>
        <dbReference type="Proteomes" id="UP001732780"/>
    </source>
</evidence>
<protein>
    <submittedName>
        <fullName evidence="2">Uncharacterized protein LOC141574727</fullName>
    </submittedName>
</protein>
<sequence>MHQPAQAVSGKVRGGVGEGRQHASRTARDTGPYGGTGAARGGEGRARLRFPPVPPPALPPDVTAGRCPASPHVNPGGRRAPPDATPGRRRPAPHAAARDVTALPGGGQGGLARRPEGTPARGGFAQGPCRHRGQAAGSLARGAGRKAGPSRGAGCTLTRADGGRFRSGSGPAHPSGTSGRYARAARPPCSLGAVRSAESTSPGFGRGRSARRGGPPRGRGSPAGLRHRAGGAEGGEARVARDLRAGERGAGRGGAGRGGAGRGAESGGRPETLMYAHLAGVSVASAGQVSCACSAPRCFRRSAPRRREERPAIPSWAPGGPGPGPLAVGTRWGEGAGAEAGTCAG</sequence>
<organism evidence="1 2">
    <name type="scientific">Camelus bactrianus</name>
    <name type="common">Bactrian camel</name>
    <dbReference type="NCBI Taxonomy" id="9837"/>
    <lineage>
        <taxon>Eukaryota</taxon>
        <taxon>Metazoa</taxon>
        <taxon>Chordata</taxon>
        <taxon>Craniata</taxon>
        <taxon>Vertebrata</taxon>
        <taxon>Euteleostomi</taxon>
        <taxon>Mammalia</taxon>
        <taxon>Eutheria</taxon>
        <taxon>Laurasiatheria</taxon>
        <taxon>Artiodactyla</taxon>
        <taxon>Tylopoda</taxon>
        <taxon>Camelidae</taxon>
        <taxon>Camelus</taxon>
    </lineage>
</organism>
<keyword evidence="1" id="KW-1185">Reference proteome</keyword>
<proteinExistence type="predicted"/>
<gene>
    <name evidence="2" type="primary">LOC141574727</name>
</gene>
<dbReference type="RefSeq" id="XP_074207551.1">
    <property type="nucleotide sequence ID" value="XM_074351450.1"/>
</dbReference>
<name>A0AC58PBY8_CAMBA</name>
<dbReference type="Proteomes" id="UP001732780">
    <property type="component" value="Chromosome 23"/>
</dbReference>